<dbReference type="AlphaFoldDB" id="A0A061ANA2"/>
<dbReference type="EMBL" id="LK052887">
    <property type="protein sequence ID" value="CDR38988.1"/>
    <property type="molecule type" value="Genomic_DNA"/>
</dbReference>
<dbReference type="GO" id="GO:0007064">
    <property type="term" value="P:mitotic sister chromatid cohesion"/>
    <property type="evidence" value="ECO:0007669"/>
    <property type="project" value="InterPro"/>
</dbReference>
<proteinExistence type="predicted"/>
<keyword evidence="3" id="KW-1185">Reference proteome</keyword>
<dbReference type="Proteomes" id="UP000189513">
    <property type="component" value="Unassembled WGS sequence"/>
</dbReference>
<evidence type="ECO:0000313" key="1">
    <source>
        <dbReference type="EMBL" id="CDR38988.1"/>
    </source>
</evidence>
<dbReference type="InterPro" id="IPR018607">
    <property type="entry name" value="Ctf8"/>
</dbReference>
<evidence type="ECO:0000313" key="2">
    <source>
        <dbReference type="EMBL" id="ONH66657.1"/>
    </source>
</evidence>
<sequence length="140" mass="15535">MPLRTINYESASKSLKLGKDTSDTADTPVIATDLGNALLEIQGELILPKEKPTDLTPEEEEKFSQLQGAEWAVRFGKLEIEGKKATLFIGTTQRLLGDLKKLDPPLALMKIPDEDSGKQIEIVDVIKYRLVFTGRPLPIM</sequence>
<dbReference type="VEuPathDB" id="FungiDB:BON22_3445"/>
<gene>
    <name evidence="2" type="ORF">BON22_3445</name>
    <name evidence="1" type="ORF">CYFA0S_02e10110g</name>
</gene>
<dbReference type="Pfam" id="PF09696">
    <property type="entry name" value="Ctf8"/>
    <property type="match status" value="1"/>
</dbReference>
<evidence type="ECO:0000313" key="3">
    <source>
        <dbReference type="Proteomes" id="UP000189513"/>
    </source>
</evidence>
<dbReference type="EMBL" id="MPUK01000006">
    <property type="protein sequence ID" value="ONH66657.1"/>
    <property type="molecule type" value="Genomic_DNA"/>
</dbReference>
<protein>
    <submittedName>
        <fullName evidence="1">CYFA0S02e10110g1_1</fullName>
    </submittedName>
    <submittedName>
        <fullName evidence="2">Chromosome transmission fidelity protein 8</fullName>
    </submittedName>
</protein>
<dbReference type="OrthoDB" id="121932at2759"/>
<dbReference type="STRING" id="36022.A0A061ANA2"/>
<reference evidence="2" key="3">
    <citation type="submission" date="2017-01" db="EMBL/GenBank/DDBJ databases">
        <authorList>
            <person name="Mah S.A."/>
            <person name="Swanson W.J."/>
            <person name="Moy G.W."/>
            <person name="Vacquier V.D."/>
        </authorList>
    </citation>
    <scope>NUCLEOTIDE SEQUENCE [LARGE SCALE GENOMIC DNA]</scope>
    <source>
        <strain evidence="2">65</strain>
    </source>
</reference>
<organism evidence="1">
    <name type="scientific">Cyberlindnera fabianii</name>
    <name type="common">Yeast</name>
    <name type="synonym">Hansenula fabianii</name>
    <dbReference type="NCBI Taxonomy" id="36022"/>
    <lineage>
        <taxon>Eukaryota</taxon>
        <taxon>Fungi</taxon>
        <taxon>Dikarya</taxon>
        <taxon>Ascomycota</taxon>
        <taxon>Saccharomycotina</taxon>
        <taxon>Saccharomycetes</taxon>
        <taxon>Phaffomycetales</taxon>
        <taxon>Phaffomycetaceae</taxon>
        <taxon>Cyberlindnera</taxon>
    </lineage>
</organism>
<reference evidence="1" key="1">
    <citation type="journal article" date="2014" name="Genome Announc.">
        <title>Genome sequence of the yeast Cyberlindnera fabianii (Hansenula fabianii).</title>
        <authorList>
            <person name="Freel K.C."/>
            <person name="Sarilar V."/>
            <person name="Neuveglise C."/>
            <person name="Devillers H."/>
            <person name="Friedrich A."/>
            <person name="Schacherer J."/>
        </authorList>
    </citation>
    <scope>NUCLEOTIDE SEQUENCE</scope>
    <source>
        <strain evidence="1">YJS4271</strain>
    </source>
</reference>
<reference evidence="3" key="2">
    <citation type="journal article" date="2017" name="Genome Announc.">
        <title>Genome sequences of Cyberlindnera fabianii 65, Pichia kudriavzevii 129, and Saccharomyces cerevisiae 131 isolated from fermented masau fruits in Zimbabwe.</title>
        <authorList>
            <person name="van Rijswijck I.M.H."/>
            <person name="Derks M.F.L."/>
            <person name="Abee T."/>
            <person name="de Ridder D."/>
            <person name="Smid E.J."/>
        </authorList>
    </citation>
    <scope>NUCLEOTIDE SEQUENCE [LARGE SCALE GENOMIC DNA]</scope>
    <source>
        <strain evidence="3">65</strain>
    </source>
</reference>
<accession>A0A061ANA2</accession>
<dbReference type="OMA" id="QRPLPIM"/>
<name>A0A061ANA2_CYBFA</name>
<dbReference type="GO" id="GO:0031390">
    <property type="term" value="C:Ctf18 RFC-like complex"/>
    <property type="evidence" value="ECO:0007669"/>
    <property type="project" value="InterPro"/>
</dbReference>